<dbReference type="InterPro" id="IPR004570">
    <property type="entry name" value="Phosphatidylglycerol_P_synth"/>
</dbReference>
<comment type="catalytic activity">
    <reaction evidence="15">
        <text>a CDP-1,2-diacyl-sn-glycerol + sn-glycerol 3-phosphate = a 1,2-diacyl-sn-glycero-3-phospho-(1'-sn-glycero-3'-phosphate) + CMP + H(+)</text>
        <dbReference type="Rhea" id="RHEA:12593"/>
        <dbReference type="ChEBI" id="CHEBI:15378"/>
        <dbReference type="ChEBI" id="CHEBI:57597"/>
        <dbReference type="ChEBI" id="CHEBI:58332"/>
        <dbReference type="ChEBI" id="CHEBI:60110"/>
        <dbReference type="ChEBI" id="CHEBI:60377"/>
        <dbReference type="EC" id="2.7.8.5"/>
    </reaction>
</comment>
<comment type="pathway">
    <text evidence="2">Phospholipid metabolism; phosphatidylglycerol biosynthesis; phosphatidylglycerol from CDP-diacylglycerol: step 1/2.</text>
</comment>
<dbReference type="EMBL" id="JANIBC010000003">
    <property type="protein sequence ID" value="MCQ8185091.1"/>
    <property type="molecule type" value="Genomic_DNA"/>
</dbReference>
<protein>
    <recommendedName>
        <fullName evidence="6 16">CDP-diacylglycerol--glycerol-3-phosphate 3-phosphatidyltransferase</fullName>
        <ecNumber evidence="5 16">2.7.8.5</ecNumber>
    </recommendedName>
</protein>
<evidence type="ECO:0000256" key="2">
    <source>
        <dbReference type="ARBA" id="ARBA00005042"/>
    </source>
</evidence>
<evidence type="ECO:0000256" key="1">
    <source>
        <dbReference type="ARBA" id="ARBA00004141"/>
    </source>
</evidence>
<evidence type="ECO:0000256" key="15">
    <source>
        <dbReference type="ARBA" id="ARBA00048586"/>
    </source>
</evidence>
<proteinExistence type="inferred from homology"/>
<dbReference type="Proteomes" id="UP001142610">
    <property type="component" value="Unassembled WGS sequence"/>
</dbReference>
<evidence type="ECO:0000256" key="12">
    <source>
        <dbReference type="ARBA" id="ARBA00023136"/>
    </source>
</evidence>
<dbReference type="InterPro" id="IPR048254">
    <property type="entry name" value="CDP_ALCOHOL_P_TRANSF_CS"/>
</dbReference>
<name>A0A9X2L8L8_9PROT</name>
<keyword evidence="20" id="KW-1185">Reference proteome</keyword>
<organism evidence="19 20">
    <name type="scientific">Parvularcula maris</name>
    <dbReference type="NCBI Taxonomy" id="2965077"/>
    <lineage>
        <taxon>Bacteria</taxon>
        <taxon>Pseudomonadati</taxon>
        <taxon>Pseudomonadota</taxon>
        <taxon>Alphaproteobacteria</taxon>
        <taxon>Parvularculales</taxon>
        <taxon>Parvularculaceae</taxon>
        <taxon>Parvularcula</taxon>
    </lineage>
</organism>
<evidence type="ECO:0000313" key="19">
    <source>
        <dbReference type="EMBL" id="MCQ8185091.1"/>
    </source>
</evidence>
<evidence type="ECO:0000313" key="20">
    <source>
        <dbReference type="Proteomes" id="UP001142610"/>
    </source>
</evidence>
<comment type="similarity">
    <text evidence="4 17">Belongs to the CDP-alcohol phosphatidyltransferase class-I family.</text>
</comment>
<comment type="caution">
    <text evidence="19">The sequence shown here is derived from an EMBL/GenBank/DDBJ whole genome shotgun (WGS) entry which is preliminary data.</text>
</comment>
<dbReference type="InterPro" id="IPR050324">
    <property type="entry name" value="CDP-alcohol_PTase-I"/>
</dbReference>
<dbReference type="EC" id="2.7.8.5" evidence="5 16"/>
<keyword evidence="8 17" id="KW-0808">Transferase</keyword>
<dbReference type="RefSeq" id="WP_256618952.1">
    <property type="nucleotide sequence ID" value="NZ_JANIBC010000003.1"/>
</dbReference>
<comment type="pathway">
    <text evidence="3">Lipid metabolism.</text>
</comment>
<keyword evidence="7" id="KW-0444">Lipid biosynthesis</keyword>
<dbReference type="Gene3D" id="1.20.120.1760">
    <property type="match status" value="1"/>
</dbReference>
<dbReference type="Pfam" id="PF01066">
    <property type="entry name" value="CDP-OH_P_transf"/>
    <property type="match status" value="1"/>
</dbReference>
<feature type="transmembrane region" description="Helical" evidence="18">
    <location>
        <begin position="72"/>
        <end position="96"/>
    </location>
</feature>
<dbReference type="AlphaFoldDB" id="A0A9X2L8L8"/>
<evidence type="ECO:0000256" key="17">
    <source>
        <dbReference type="RuleBase" id="RU003750"/>
    </source>
</evidence>
<evidence type="ECO:0000256" key="7">
    <source>
        <dbReference type="ARBA" id="ARBA00022516"/>
    </source>
</evidence>
<evidence type="ECO:0000256" key="3">
    <source>
        <dbReference type="ARBA" id="ARBA00005189"/>
    </source>
</evidence>
<gene>
    <name evidence="19" type="primary">pgsA</name>
    <name evidence="19" type="ORF">NOG11_06770</name>
</gene>
<dbReference type="PANTHER" id="PTHR14269:SF62">
    <property type="entry name" value="CDP-DIACYLGLYCEROL--GLYCEROL-3-PHOSPHATE 3-PHOSPHATIDYLTRANSFERASE 1, CHLOROPLASTIC"/>
    <property type="match status" value="1"/>
</dbReference>
<sequence length="180" mass="19386">MITLANRLTITRMALVLPYALLALNGERLVAGVVFAVAAVTDLLDGHFARVRSEETMLGKVLDPIADKMLTITALIVLVAMDTLHGIHLLAAVIIAMREFWVAGLREGLIDSGAELPVSAMAKVKTTLQLVALFLLTLGDSFIGYTVFWAAALLTLYTGYQYTVDSFKVLNLGADETTSS</sequence>
<feature type="transmembrane region" description="Helical" evidence="18">
    <location>
        <begin position="130"/>
        <end position="157"/>
    </location>
</feature>
<accession>A0A9X2L8L8</accession>
<evidence type="ECO:0000256" key="9">
    <source>
        <dbReference type="ARBA" id="ARBA00022692"/>
    </source>
</evidence>
<evidence type="ECO:0000256" key="5">
    <source>
        <dbReference type="ARBA" id="ARBA00013170"/>
    </source>
</evidence>
<dbReference type="GO" id="GO:0046474">
    <property type="term" value="P:glycerophospholipid biosynthetic process"/>
    <property type="evidence" value="ECO:0007669"/>
    <property type="project" value="TreeGrafter"/>
</dbReference>
<evidence type="ECO:0000256" key="13">
    <source>
        <dbReference type="ARBA" id="ARBA00023209"/>
    </source>
</evidence>
<keyword evidence="12 18" id="KW-0472">Membrane</keyword>
<evidence type="ECO:0000256" key="6">
    <source>
        <dbReference type="ARBA" id="ARBA00014944"/>
    </source>
</evidence>
<dbReference type="InterPro" id="IPR043130">
    <property type="entry name" value="CDP-OH_PTrfase_TM_dom"/>
</dbReference>
<dbReference type="InterPro" id="IPR000462">
    <property type="entry name" value="CDP-OH_P_trans"/>
</dbReference>
<evidence type="ECO:0000256" key="10">
    <source>
        <dbReference type="ARBA" id="ARBA00022989"/>
    </source>
</evidence>
<reference evidence="19" key="1">
    <citation type="submission" date="2022-07" db="EMBL/GenBank/DDBJ databases">
        <title>Parvularcula maris sp. nov., an algicidal bacterium isolated from seawater.</title>
        <authorList>
            <person name="Li F."/>
        </authorList>
    </citation>
    <scope>NUCLEOTIDE SEQUENCE</scope>
    <source>
        <strain evidence="19">BGMRC 0090</strain>
    </source>
</reference>
<evidence type="ECO:0000256" key="18">
    <source>
        <dbReference type="SAM" id="Phobius"/>
    </source>
</evidence>
<evidence type="ECO:0000256" key="14">
    <source>
        <dbReference type="ARBA" id="ARBA00023264"/>
    </source>
</evidence>
<evidence type="ECO:0000256" key="16">
    <source>
        <dbReference type="NCBIfam" id="TIGR00560"/>
    </source>
</evidence>
<dbReference type="PANTHER" id="PTHR14269">
    <property type="entry name" value="CDP-DIACYLGLYCEROL--GLYCEROL-3-PHOSPHATE 3-PHOSPHATIDYLTRANSFERASE-RELATED"/>
    <property type="match status" value="1"/>
</dbReference>
<dbReference type="GO" id="GO:0008444">
    <property type="term" value="F:CDP-diacylglycerol-glycerol-3-phosphate 3-phosphatidyltransferase activity"/>
    <property type="evidence" value="ECO:0007669"/>
    <property type="project" value="UniProtKB-UniRule"/>
</dbReference>
<evidence type="ECO:0000256" key="8">
    <source>
        <dbReference type="ARBA" id="ARBA00022679"/>
    </source>
</evidence>
<dbReference type="GO" id="GO:0016020">
    <property type="term" value="C:membrane"/>
    <property type="evidence" value="ECO:0007669"/>
    <property type="project" value="UniProtKB-SubCell"/>
</dbReference>
<evidence type="ECO:0000256" key="11">
    <source>
        <dbReference type="ARBA" id="ARBA00023098"/>
    </source>
</evidence>
<keyword evidence="10 18" id="KW-1133">Transmembrane helix</keyword>
<keyword evidence="13" id="KW-0594">Phospholipid biosynthesis</keyword>
<dbReference type="PIRSF" id="PIRSF000847">
    <property type="entry name" value="Phos_ph_gly_syn"/>
    <property type="match status" value="1"/>
</dbReference>
<dbReference type="PROSITE" id="PS00379">
    <property type="entry name" value="CDP_ALCOHOL_P_TRANSF"/>
    <property type="match status" value="1"/>
</dbReference>
<dbReference type="NCBIfam" id="TIGR00560">
    <property type="entry name" value="pgsA"/>
    <property type="match status" value="1"/>
</dbReference>
<keyword evidence="9 18" id="KW-0812">Transmembrane</keyword>
<keyword evidence="14" id="KW-1208">Phospholipid metabolism</keyword>
<evidence type="ECO:0000256" key="4">
    <source>
        <dbReference type="ARBA" id="ARBA00010441"/>
    </source>
</evidence>
<comment type="subcellular location">
    <subcellularLocation>
        <location evidence="1">Membrane</location>
        <topology evidence="1">Multi-pass membrane protein</topology>
    </subcellularLocation>
</comment>
<keyword evidence="11" id="KW-0443">Lipid metabolism</keyword>